<keyword evidence="3 9" id="KW-1003">Cell membrane</keyword>
<evidence type="ECO:0000313" key="12">
    <source>
        <dbReference type="Proteomes" id="UP000242133"/>
    </source>
</evidence>
<dbReference type="HAMAP" id="MF_02095">
    <property type="entry name" value="CysQ"/>
    <property type="match status" value="1"/>
</dbReference>
<dbReference type="InterPro" id="IPR020583">
    <property type="entry name" value="Inositol_monoP_metal-BS"/>
</dbReference>
<keyword evidence="12" id="KW-1185">Reference proteome</keyword>
<comment type="caution">
    <text evidence="11">The sequence shown here is derived from an EMBL/GenBank/DDBJ whole genome shotgun (WGS) entry which is preliminary data.</text>
</comment>
<feature type="binding site" evidence="9">
    <location>
        <position position="98"/>
    </location>
    <ligand>
        <name>Mg(2+)</name>
        <dbReference type="ChEBI" id="CHEBI:18420"/>
        <label>2</label>
    </ligand>
</feature>
<evidence type="ECO:0000256" key="2">
    <source>
        <dbReference type="ARBA" id="ARBA00005289"/>
    </source>
</evidence>
<keyword evidence="5 9" id="KW-0479">Metal-binding</keyword>
<feature type="binding site" evidence="9">
    <location>
        <position position="95"/>
    </location>
    <ligand>
        <name>Mg(2+)</name>
        <dbReference type="ChEBI" id="CHEBI:18420"/>
        <label>1</label>
    </ligand>
</feature>
<feature type="binding site" evidence="10">
    <location>
        <position position="98"/>
    </location>
    <ligand>
        <name>Mg(2+)</name>
        <dbReference type="ChEBI" id="CHEBI:18420"/>
        <label>1</label>
        <note>catalytic</note>
    </ligand>
</feature>
<feature type="binding site" evidence="9">
    <location>
        <position position="76"/>
    </location>
    <ligand>
        <name>Mg(2+)</name>
        <dbReference type="ChEBI" id="CHEBI:18420"/>
        <label>1</label>
    </ligand>
</feature>
<evidence type="ECO:0000256" key="1">
    <source>
        <dbReference type="ARBA" id="ARBA00001625"/>
    </source>
</evidence>
<dbReference type="Gene3D" id="3.40.190.80">
    <property type="match status" value="1"/>
</dbReference>
<name>A0A2P8F382_9GAMM</name>
<protein>
    <recommendedName>
        <fullName evidence="9">3'(2'),5'-bisphosphate nucleotidase CysQ</fullName>
        <ecNumber evidence="9">3.1.3.7</ecNumber>
    </recommendedName>
    <alternativeName>
        <fullName evidence="9">3'(2'),5-bisphosphonucleoside 3'(2')-phosphohydrolase</fullName>
    </alternativeName>
    <alternativeName>
        <fullName evidence="9">3'-phosphoadenosine 5'-phosphate phosphatase</fullName>
        <shortName evidence="9">PAP phosphatase</shortName>
    </alternativeName>
</protein>
<keyword evidence="4 9" id="KW-0997">Cell inner membrane</keyword>
<comment type="cofactor">
    <cofactor evidence="9 10">
        <name>Mg(2+)</name>
        <dbReference type="ChEBI" id="CHEBI:18420"/>
    </cofactor>
</comment>
<dbReference type="SUPFAM" id="SSF56655">
    <property type="entry name" value="Carbohydrate phosphatase"/>
    <property type="match status" value="1"/>
</dbReference>
<feature type="binding site" evidence="10">
    <location>
        <position position="76"/>
    </location>
    <ligand>
        <name>Mg(2+)</name>
        <dbReference type="ChEBI" id="CHEBI:18420"/>
        <label>1</label>
        <note>catalytic</note>
    </ligand>
</feature>
<feature type="binding site" evidence="10">
    <location>
        <position position="222"/>
    </location>
    <ligand>
        <name>Mg(2+)</name>
        <dbReference type="ChEBI" id="CHEBI:18420"/>
        <label>1</label>
        <note>catalytic</note>
    </ligand>
</feature>
<dbReference type="PROSITE" id="PS00630">
    <property type="entry name" value="IMP_2"/>
    <property type="match status" value="1"/>
</dbReference>
<accession>A0A2P8F382</accession>
<dbReference type="EMBL" id="PYGI01000002">
    <property type="protein sequence ID" value="PSL16170.1"/>
    <property type="molecule type" value="Genomic_DNA"/>
</dbReference>
<comment type="function">
    <text evidence="9">Converts adenosine-3',5'-bisphosphate (PAP) to AMP.</text>
</comment>
<dbReference type="RefSeq" id="WP_106590399.1">
    <property type="nucleotide sequence ID" value="NZ_PYGI01000002.1"/>
</dbReference>
<dbReference type="EC" id="3.1.3.7" evidence="9"/>
<proteinExistence type="inferred from homology"/>
<dbReference type="InterPro" id="IPR006240">
    <property type="entry name" value="CysQ"/>
</dbReference>
<organism evidence="11 12">
    <name type="scientific">Marinobacterium halophilum</name>
    <dbReference type="NCBI Taxonomy" id="267374"/>
    <lineage>
        <taxon>Bacteria</taxon>
        <taxon>Pseudomonadati</taxon>
        <taxon>Pseudomonadota</taxon>
        <taxon>Gammaproteobacteria</taxon>
        <taxon>Oceanospirillales</taxon>
        <taxon>Oceanospirillaceae</taxon>
        <taxon>Marinobacterium</taxon>
    </lineage>
</organism>
<dbReference type="InterPro" id="IPR000760">
    <property type="entry name" value="Inositol_monophosphatase-like"/>
</dbReference>
<dbReference type="GO" id="GO:0005886">
    <property type="term" value="C:plasma membrane"/>
    <property type="evidence" value="ECO:0007669"/>
    <property type="project" value="UniProtKB-SubCell"/>
</dbReference>
<dbReference type="GO" id="GO:0046854">
    <property type="term" value="P:phosphatidylinositol phosphate biosynthetic process"/>
    <property type="evidence" value="ECO:0007669"/>
    <property type="project" value="InterPro"/>
</dbReference>
<dbReference type="Gene3D" id="3.30.540.10">
    <property type="entry name" value="Fructose-1,6-Bisphosphatase, subunit A, domain 1"/>
    <property type="match status" value="1"/>
</dbReference>
<feature type="binding site" evidence="10">
    <location>
        <position position="97"/>
    </location>
    <ligand>
        <name>Mg(2+)</name>
        <dbReference type="ChEBI" id="CHEBI:18420"/>
        <label>1</label>
        <note>catalytic</note>
    </ligand>
</feature>
<dbReference type="NCBIfam" id="TIGR01331">
    <property type="entry name" value="bisphos_cysQ"/>
    <property type="match status" value="1"/>
</dbReference>
<feature type="binding site" evidence="9">
    <location>
        <position position="95"/>
    </location>
    <ligand>
        <name>Mg(2+)</name>
        <dbReference type="ChEBI" id="CHEBI:18420"/>
        <label>2</label>
    </ligand>
</feature>
<gene>
    <name evidence="9" type="primary">cysQ</name>
    <name evidence="11" type="ORF">CLV44_10293</name>
</gene>
<keyword evidence="6 9" id="KW-0378">Hydrolase</keyword>
<feature type="binding site" evidence="10">
    <location>
        <position position="95"/>
    </location>
    <ligand>
        <name>Mg(2+)</name>
        <dbReference type="ChEBI" id="CHEBI:18420"/>
        <label>1</label>
        <note>catalytic</note>
    </ligand>
</feature>
<dbReference type="GO" id="GO:0050427">
    <property type="term" value="P:3'-phosphoadenosine 5'-phosphosulfate metabolic process"/>
    <property type="evidence" value="ECO:0007669"/>
    <property type="project" value="TreeGrafter"/>
</dbReference>
<dbReference type="InterPro" id="IPR020550">
    <property type="entry name" value="Inositol_monophosphatase_CS"/>
</dbReference>
<dbReference type="InterPro" id="IPR050725">
    <property type="entry name" value="CysQ/Inositol_MonoPase"/>
</dbReference>
<feature type="binding site" evidence="9">
    <location>
        <position position="222"/>
    </location>
    <ligand>
        <name>substrate</name>
    </ligand>
</feature>
<reference evidence="11 12" key="1">
    <citation type="submission" date="2018-03" db="EMBL/GenBank/DDBJ databases">
        <title>Genomic Encyclopedia of Archaeal and Bacterial Type Strains, Phase II (KMG-II): from individual species to whole genera.</title>
        <authorList>
            <person name="Goeker M."/>
        </authorList>
    </citation>
    <scope>NUCLEOTIDE SEQUENCE [LARGE SCALE GENOMIC DNA]</scope>
    <source>
        <strain evidence="11 12">DSM 17586</strain>
    </source>
</reference>
<feature type="binding site" evidence="9">
    <location>
        <position position="76"/>
    </location>
    <ligand>
        <name>substrate</name>
    </ligand>
</feature>
<evidence type="ECO:0000256" key="4">
    <source>
        <dbReference type="ARBA" id="ARBA00022519"/>
    </source>
</evidence>
<evidence type="ECO:0000256" key="6">
    <source>
        <dbReference type="ARBA" id="ARBA00022801"/>
    </source>
</evidence>
<feature type="binding site" evidence="9">
    <location>
        <begin position="97"/>
        <end position="100"/>
    </location>
    <ligand>
        <name>substrate</name>
    </ligand>
</feature>
<evidence type="ECO:0000256" key="8">
    <source>
        <dbReference type="ARBA" id="ARBA00023136"/>
    </source>
</evidence>
<keyword evidence="7 9" id="KW-0460">Magnesium</keyword>
<dbReference type="Pfam" id="PF00459">
    <property type="entry name" value="Inositol_P"/>
    <property type="match status" value="1"/>
</dbReference>
<evidence type="ECO:0000256" key="7">
    <source>
        <dbReference type="ARBA" id="ARBA00022842"/>
    </source>
</evidence>
<comment type="catalytic activity">
    <reaction evidence="1 9">
        <text>adenosine 3',5'-bisphosphate + H2O = AMP + phosphate</text>
        <dbReference type="Rhea" id="RHEA:10040"/>
        <dbReference type="ChEBI" id="CHEBI:15377"/>
        <dbReference type="ChEBI" id="CHEBI:43474"/>
        <dbReference type="ChEBI" id="CHEBI:58343"/>
        <dbReference type="ChEBI" id="CHEBI:456215"/>
        <dbReference type="EC" id="3.1.3.7"/>
    </reaction>
</comment>
<dbReference type="PROSITE" id="PS00629">
    <property type="entry name" value="IMP_1"/>
    <property type="match status" value="1"/>
</dbReference>
<keyword evidence="8 9" id="KW-0472">Membrane</keyword>
<evidence type="ECO:0000256" key="5">
    <source>
        <dbReference type="ARBA" id="ARBA00022723"/>
    </source>
</evidence>
<evidence type="ECO:0000256" key="9">
    <source>
        <dbReference type="HAMAP-Rule" id="MF_02095"/>
    </source>
</evidence>
<dbReference type="OrthoDB" id="9785695at2"/>
<dbReference type="GO" id="GO:0008441">
    <property type="term" value="F:3'(2'),5'-bisphosphate nucleotidase activity"/>
    <property type="evidence" value="ECO:0007669"/>
    <property type="project" value="UniProtKB-UniRule"/>
</dbReference>
<evidence type="ECO:0000256" key="3">
    <source>
        <dbReference type="ARBA" id="ARBA00022475"/>
    </source>
</evidence>
<dbReference type="GO" id="GO:0000103">
    <property type="term" value="P:sulfate assimilation"/>
    <property type="evidence" value="ECO:0007669"/>
    <property type="project" value="TreeGrafter"/>
</dbReference>
<evidence type="ECO:0000256" key="10">
    <source>
        <dbReference type="PIRSR" id="PIRSR600760-2"/>
    </source>
</evidence>
<comment type="subcellular location">
    <subcellularLocation>
        <location evidence="9">Cell inner membrane</location>
        <topology evidence="9">Peripheral membrane protein</topology>
        <orientation evidence="9">Cytoplasmic side</orientation>
    </subcellularLocation>
</comment>
<comment type="similarity">
    <text evidence="2 9">Belongs to the inositol monophosphatase superfamily. CysQ family.</text>
</comment>
<dbReference type="PANTHER" id="PTHR43028:SF5">
    <property type="entry name" value="3'(2'),5'-BISPHOSPHATE NUCLEOTIDASE 1"/>
    <property type="match status" value="1"/>
</dbReference>
<feature type="binding site" evidence="9">
    <location>
        <position position="222"/>
    </location>
    <ligand>
        <name>Mg(2+)</name>
        <dbReference type="ChEBI" id="CHEBI:18420"/>
        <label>2</label>
    </ligand>
</feature>
<dbReference type="Proteomes" id="UP000242133">
    <property type="component" value="Unassembled WGS sequence"/>
</dbReference>
<evidence type="ECO:0000313" key="11">
    <source>
        <dbReference type="EMBL" id="PSL16170.1"/>
    </source>
</evidence>
<feature type="binding site" evidence="9">
    <location>
        <position position="97"/>
    </location>
    <ligand>
        <name>Mg(2+)</name>
        <dbReference type="ChEBI" id="CHEBI:18420"/>
        <label>1</label>
    </ligand>
</feature>
<dbReference type="PANTHER" id="PTHR43028">
    <property type="entry name" value="3'(2'),5'-BISPHOSPHATE NUCLEOTIDASE 1"/>
    <property type="match status" value="1"/>
</dbReference>
<dbReference type="GO" id="GO:0000287">
    <property type="term" value="F:magnesium ion binding"/>
    <property type="evidence" value="ECO:0007669"/>
    <property type="project" value="UniProtKB-UniRule"/>
</dbReference>
<dbReference type="AlphaFoldDB" id="A0A2P8F382"/>
<sequence length="267" mass="28746">MPSHAEHPLALEPLLPLVERIAHEAGSAILQVYGEDDFGVEHKADESPLTRADLAANAVIVAGLKGLQPRLPILTEEAVEDFTGPDTEGRYWLVDPLDGTKEFIKRNGEFTVNIALIEQGRPVLGVVHAPVLDQTWLAAEDQGAFRVDNGGERQSIHVSTHQPGKPWKVYGSRSHLGPHTLAWMEALGAYELIRMGSSIKLCLVAEGAGHLYPRLGPTCLWDTAAAHAVINAAGGQLLTPEGKELSYANPAATLNPHFIVYGGSKPE</sequence>
<dbReference type="CDD" id="cd01638">
    <property type="entry name" value="CysQ"/>
    <property type="match status" value="1"/>
</dbReference>